<dbReference type="InterPro" id="IPR006664">
    <property type="entry name" value="OMP_bac"/>
</dbReference>
<dbReference type="GO" id="GO:0009279">
    <property type="term" value="C:cell outer membrane"/>
    <property type="evidence" value="ECO:0007669"/>
    <property type="project" value="UniProtKB-SubCell"/>
</dbReference>
<accession>A0A344THQ4</accession>
<organism evidence="7 8">
    <name type="scientific">Runella rosea</name>
    <dbReference type="NCBI Taxonomy" id="2259595"/>
    <lineage>
        <taxon>Bacteria</taxon>
        <taxon>Pseudomonadati</taxon>
        <taxon>Bacteroidota</taxon>
        <taxon>Cytophagia</taxon>
        <taxon>Cytophagales</taxon>
        <taxon>Spirosomataceae</taxon>
        <taxon>Runella</taxon>
    </lineage>
</organism>
<dbReference type="PRINTS" id="PR01021">
    <property type="entry name" value="OMPADOMAIN"/>
</dbReference>
<sequence>MKNTTLALILMSCMLSTLYAQQTASKSSSDDLDAVISDLENNKPVKDRRVRLRNIQFLTGKAVFSPEDRAYLDTIAVFLVKAPTITMEIGGYTDNVGSDKVNNRLSQTRANAIRNYLVKEQNITAARLRAVGYGKRNPVATNETEEGRYANRRVELKVLGLTNDVYYIVTKDGKRIPANYVVTSKDSKSVSYRENENAPLVRVPAASVEYIEYPDGTRRLIGSTNVINEAGEKVNAPKPEEPTKELTHSGVDWLNANKRKPSILAQLNGMTTFILGDPLWKALPEGYAHTLGFGGTLFLEYKLNPTFFAGIEVGYLKWSTRIDLVESRKGPVIDQYFAEASQIPLLAHIRINLGQHFYIMPEGGLHLLKVKAGFGQPTDSFSGTQLAYGGALGYVHYLGEKKRVRLDIGAFYRQTTNSKTWDLQYGAAPMQYVGLRAGIGSLF</sequence>
<gene>
    <name evidence="7" type="ORF">DR864_10695</name>
</gene>
<dbReference type="InterPro" id="IPR050330">
    <property type="entry name" value="Bact_OuterMem_StrucFunc"/>
</dbReference>
<dbReference type="CDD" id="cd07185">
    <property type="entry name" value="OmpA_C-like"/>
    <property type="match status" value="1"/>
</dbReference>
<feature type="chain" id="PRO_5016888621" description="OmpA-like domain-containing protein" evidence="5">
    <location>
        <begin position="21"/>
        <end position="443"/>
    </location>
</feature>
<feature type="domain" description="OmpA-like" evidence="6">
    <location>
        <begin position="45"/>
        <end position="162"/>
    </location>
</feature>
<feature type="signal peptide" evidence="5">
    <location>
        <begin position="1"/>
        <end position="20"/>
    </location>
</feature>
<dbReference type="SUPFAM" id="SSF103088">
    <property type="entry name" value="OmpA-like"/>
    <property type="match status" value="1"/>
</dbReference>
<evidence type="ECO:0000256" key="5">
    <source>
        <dbReference type="SAM" id="SignalP"/>
    </source>
</evidence>
<dbReference type="OrthoDB" id="951004at2"/>
<dbReference type="PROSITE" id="PS51123">
    <property type="entry name" value="OMPA_2"/>
    <property type="match status" value="1"/>
</dbReference>
<protein>
    <recommendedName>
        <fullName evidence="6">OmpA-like domain-containing protein</fullName>
    </recommendedName>
</protein>
<keyword evidence="2 4" id="KW-0472">Membrane</keyword>
<evidence type="ECO:0000313" key="8">
    <source>
        <dbReference type="Proteomes" id="UP000251993"/>
    </source>
</evidence>
<keyword evidence="5" id="KW-0732">Signal</keyword>
<keyword evidence="3" id="KW-0998">Cell outer membrane</keyword>
<dbReference type="KEGG" id="run:DR864_10695"/>
<dbReference type="EMBL" id="CP030850">
    <property type="protein sequence ID" value="AXE18175.1"/>
    <property type="molecule type" value="Genomic_DNA"/>
</dbReference>
<dbReference type="Pfam" id="PF00691">
    <property type="entry name" value="OmpA"/>
    <property type="match status" value="1"/>
</dbReference>
<proteinExistence type="predicted"/>
<name>A0A344THQ4_9BACT</name>
<evidence type="ECO:0000256" key="4">
    <source>
        <dbReference type="PROSITE-ProRule" id="PRU00473"/>
    </source>
</evidence>
<keyword evidence="8" id="KW-1185">Reference proteome</keyword>
<evidence type="ECO:0000256" key="2">
    <source>
        <dbReference type="ARBA" id="ARBA00023136"/>
    </source>
</evidence>
<dbReference type="Gene3D" id="3.30.1330.60">
    <property type="entry name" value="OmpA-like domain"/>
    <property type="match status" value="1"/>
</dbReference>
<dbReference type="AlphaFoldDB" id="A0A344THQ4"/>
<dbReference type="PANTHER" id="PTHR30329">
    <property type="entry name" value="STATOR ELEMENT OF FLAGELLAR MOTOR COMPLEX"/>
    <property type="match status" value="1"/>
</dbReference>
<evidence type="ECO:0000256" key="3">
    <source>
        <dbReference type="ARBA" id="ARBA00023237"/>
    </source>
</evidence>
<comment type="subcellular location">
    <subcellularLocation>
        <location evidence="1">Cell outer membrane</location>
    </subcellularLocation>
</comment>
<dbReference type="Proteomes" id="UP000251993">
    <property type="component" value="Chromosome"/>
</dbReference>
<dbReference type="InterPro" id="IPR006665">
    <property type="entry name" value="OmpA-like"/>
</dbReference>
<evidence type="ECO:0000256" key="1">
    <source>
        <dbReference type="ARBA" id="ARBA00004442"/>
    </source>
</evidence>
<reference evidence="7 8" key="1">
    <citation type="submission" date="2018-07" db="EMBL/GenBank/DDBJ databases">
        <title>Genome sequencing of Runella.</title>
        <authorList>
            <person name="Baek M.-G."/>
            <person name="Yi H."/>
        </authorList>
    </citation>
    <scope>NUCLEOTIDE SEQUENCE [LARGE SCALE GENOMIC DNA]</scope>
    <source>
        <strain evidence="7 8">HYN0085</strain>
    </source>
</reference>
<dbReference type="RefSeq" id="WP_114066960.1">
    <property type="nucleotide sequence ID" value="NZ_CP030850.1"/>
</dbReference>
<evidence type="ECO:0000259" key="6">
    <source>
        <dbReference type="PROSITE" id="PS51123"/>
    </source>
</evidence>
<dbReference type="InterPro" id="IPR036737">
    <property type="entry name" value="OmpA-like_sf"/>
</dbReference>
<dbReference type="PANTHER" id="PTHR30329:SF21">
    <property type="entry name" value="LIPOPROTEIN YIAD-RELATED"/>
    <property type="match status" value="1"/>
</dbReference>
<evidence type="ECO:0000313" key="7">
    <source>
        <dbReference type="EMBL" id="AXE18175.1"/>
    </source>
</evidence>